<protein>
    <recommendedName>
        <fullName evidence="6">Terminase small subunit</fullName>
    </recommendedName>
</protein>
<feature type="coiled-coil region" evidence="3">
    <location>
        <begin position="117"/>
        <end position="144"/>
    </location>
</feature>
<dbReference type="InterPro" id="IPR038713">
    <property type="entry name" value="Terminase_Gp1_N_sf"/>
</dbReference>
<reference evidence="4 5" key="1">
    <citation type="submission" date="2019-10" db="EMBL/GenBank/DDBJ databases">
        <title>Rudanella paleaurantiibacter sp. nov., isolated from sludge.</title>
        <authorList>
            <person name="Xu S.Q."/>
        </authorList>
    </citation>
    <scope>NUCLEOTIDE SEQUENCE [LARGE SCALE GENOMIC DNA]</scope>
    <source>
        <strain evidence="4 5">HX-22-17</strain>
    </source>
</reference>
<gene>
    <name evidence="4" type="ORF">F5984_15155</name>
</gene>
<dbReference type="InterPro" id="IPR005335">
    <property type="entry name" value="Terminase_ssu"/>
</dbReference>
<keyword evidence="3" id="KW-0175">Coiled coil</keyword>
<organism evidence="4 5">
    <name type="scientific">Rudanella paleaurantiibacter</name>
    <dbReference type="NCBI Taxonomy" id="2614655"/>
    <lineage>
        <taxon>Bacteria</taxon>
        <taxon>Pseudomonadati</taxon>
        <taxon>Bacteroidota</taxon>
        <taxon>Cytophagia</taxon>
        <taxon>Cytophagales</taxon>
        <taxon>Cytophagaceae</taxon>
        <taxon>Rudanella</taxon>
    </lineage>
</organism>
<proteinExistence type="predicted"/>
<evidence type="ECO:0000313" key="4">
    <source>
        <dbReference type="EMBL" id="KAB7730478.1"/>
    </source>
</evidence>
<dbReference type="RefSeq" id="WP_152125063.1">
    <property type="nucleotide sequence ID" value="NZ_WELI01000005.1"/>
</dbReference>
<accession>A0A7J5TZA2</accession>
<dbReference type="PANTHER" id="PTHR41328:SF2">
    <property type="entry name" value="TERMINASE SMALL SUBUNIT"/>
    <property type="match status" value="1"/>
</dbReference>
<dbReference type="GO" id="GO:0051276">
    <property type="term" value="P:chromosome organization"/>
    <property type="evidence" value="ECO:0007669"/>
    <property type="project" value="InterPro"/>
</dbReference>
<sequence length="245" mass="28310">MTTKERRFVEEYIINSNATTAAIRAGYSEKSAKYIGYRLRQNPIIAMAISERLKELFMSAEEAGKHLSDIARTRLNDYLIVRKKLTTPTVRKGLQQLIDELDAERELEKEFARVAGLEGKELEAHQAEQRKRELQRLRYALELKRNPNGYRDVVGEPYYEDVVELDLIGLSQAYEQGRIKKLSFNEHGPTVEMYPADKALRYILQLTGRLVQRHEHRAEFVSVDTSDLNEEEKASLVELALKVVK</sequence>
<dbReference type="Gene3D" id="1.10.10.1400">
    <property type="entry name" value="Terminase, small subunit, N-terminal DNA-binding domain, HTH motif"/>
    <property type="match status" value="1"/>
</dbReference>
<evidence type="ECO:0000256" key="3">
    <source>
        <dbReference type="SAM" id="Coils"/>
    </source>
</evidence>
<dbReference type="Pfam" id="PF03592">
    <property type="entry name" value="Terminase_2"/>
    <property type="match status" value="1"/>
</dbReference>
<keyword evidence="1" id="KW-1188">Viral release from host cell</keyword>
<keyword evidence="5" id="KW-1185">Reference proteome</keyword>
<dbReference type="AlphaFoldDB" id="A0A7J5TZA2"/>
<evidence type="ECO:0000313" key="5">
    <source>
        <dbReference type="Proteomes" id="UP000488299"/>
    </source>
</evidence>
<comment type="caution">
    <text evidence="4">The sequence shown here is derived from an EMBL/GenBank/DDBJ whole genome shotgun (WGS) entry which is preliminary data.</text>
</comment>
<dbReference type="PANTHER" id="PTHR41328">
    <property type="entry name" value="TERMINASE SMALL SUBUNIT-RELATED"/>
    <property type="match status" value="1"/>
</dbReference>
<evidence type="ECO:0000256" key="1">
    <source>
        <dbReference type="ARBA" id="ARBA00022612"/>
    </source>
</evidence>
<name>A0A7J5TZA2_9BACT</name>
<dbReference type="Proteomes" id="UP000488299">
    <property type="component" value="Unassembled WGS sequence"/>
</dbReference>
<dbReference type="EMBL" id="WELI01000005">
    <property type="protein sequence ID" value="KAB7730478.1"/>
    <property type="molecule type" value="Genomic_DNA"/>
</dbReference>
<keyword evidence="2" id="KW-0231">Viral genome packaging</keyword>
<evidence type="ECO:0000256" key="2">
    <source>
        <dbReference type="ARBA" id="ARBA00023219"/>
    </source>
</evidence>
<evidence type="ECO:0008006" key="6">
    <source>
        <dbReference type="Google" id="ProtNLM"/>
    </source>
</evidence>
<dbReference type="InterPro" id="IPR052404">
    <property type="entry name" value="SPP1-like_terminase"/>
</dbReference>